<dbReference type="CDD" id="cd05325">
    <property type="entry name" value="carb_red_sniffer_like_SDR_c"/>
    <property type="match status" value="1"/>
</dbReference>
<evidence type="ECO:0000313" key="2">
    <source>
        <dbReference type="EMBL" id="KAK2571077.1"/>
    </source>
</evidence>
<dbReference type="InterPro" id="IPR002347">
    <property type="entry name" value="SDR_fam"/>
</dbReference>
<dbReference type="SUPFAM" id="SSF51735">
    <property type="entry name" value="NAD(P)-binding Rossmann-fold domains"/>
    <property type="match status" value="1"/>
</dbReference>
<dbReference type="AlphaFoldDB" id="A0AAD9R140"/>
<evidence type="ECO:0000256" key="1">
    <source>
        <dbReference type="RuleBase" id="RU000363"/>
    </source>
</evidence>
<gene>
    <name evidence="2" type="ORF">P5673_003633</name>
</gene>
<dbReference type="Gene3D" id="3.40.50.720">
    <property type="entry name" value="NAD(P)-binding Rossmann-like Domain"/>
    <property type="match status" value="1"/>
</dbReference>
<name>A0AAD9R140_ACRCE</name>
<dbReference type="PANTHER" id="PTHR43544">
    <property type="entry name" value="SHORT-CHAIN DEHYDROGENASE/REDUCTASE"/>
    <property type="match status" value="1"/>
</dbReference>
<dbReference type="InterPro" id="IPR051468">
    <property type="entry name" value="Fungal_SecMetab_SDRs"/>
</dbReference>
<dbReference type="PRINTS" id="PR00080">
    <property type="entry name" value="SDRFAMILY"/>
</dbReference>
<dbReference type="GO" id="GO:0016491">
    <property type="term" value="F:oxidoreductase activity"/>
    <property type="evidence" value="ECO:0007669"/>
    <property type="project" value="TreeGrafter"/>
</dbReference>
<dbReference type="GO" id="GO:0005737">
    <property type="term" value="C:cytoplasm"/>
    <property type="evidence" value="ECO:0007669"/>
    <property type="project" value="TreeGrafter"/>
</dbReference>
<comment type="similarity">
    <text evidence="1">Belongs to the short-chain dehydrogenases/reductases (SDR) family.</text>
</comment>
<proteinExistence type="inferred from homology"/>
<keyword evidence="3" id="KW-1185">Reference proteome</keyword>
<organism evidence="2 3">
    <name type="scientific">Acropora cervicornis</name>
    <name type="common">Staghorn coral</name>
    <dbReference type="NCBI Taxonomy" id="6130"/>
    <lineage>
        <taxon>Eukaryota</taxon>
        <taxon>Metazoa</taxon>
        <taxon>Cnidaria</taxon>
        <taxon>Anthozoa</taxon>
        <taxon>Hexacorallia</taxon>
        <taxon>Scleractinia</taxon>
        <taxon>Astrocoeniina</taxon>
        <taxon>Acroporidae</taxon>
        <taxon>Acropora</taxon>
    </lineage>
</organism>
<dbReference type="Proteomes" id="UP001249851">
    <property type="component" value="Unassembled WGS sequence"/>
</dbReference>
<dbReference type="Pfam" id="PF00106">
    <property type="entry name" value="adh_short"/>
    <property type="match status" value="2"/>
</dbReference>
<sequence>MLSNALIQGASRGIGLQMCRYLLEKQTKVIATCRDPSNALELSKLQNQYGDLLKVFRLDVQNETQIEDLSAQLGDQKLDLLINCAGMLHPSGKAETSLRDVNLSDVSATMKTNAIGPLLMAKHFGSNLSKRNKTANPAKRTKSSTETGDMDTKFVKVAGIIVNMSARVGSISDNWLGGWYSYRMSKAALNMATKNISIELGRKSVICISLHPGTVSTDLSSLYIKNMDPAKLFTPEFSVDCLMKIIHSLELKDNGKFFAWDGKEIQW</sequence>
<protein>
    <submittedName>
        <fullName evidence="2">1-hydroxy-2-glutathionyl-2-methyl-3-butene dehydrogenase</fullName>
    </submittedName>
</protein>
<dbReference type="PANTHER" id="PTHR43544:SF12">
    <property type="entry name" value="NAD(P)-BINDING ROSSMANN-FOLD SUPERFAMILY PROTEIN"/>
    <property type="match status" value="1"/>
</dbReference>
<reference evidence="2" key="2">
    <citation type="journal article" date="2023" name="Science">
        <title>Genomic signatures of disease resistance in endangered staghorn corals.</title>
        <authorList>
            <person name="Vollmer S.V."/>
            <person name="Selwyn J.D."/>
            <person name="Despard B.A."/>
            <person name="Roesel C.L."/>
        </authorList>
    </citation>
    <scope>NUCLEOTIDE SEQUENCE</scope>
    <source>
        <strain evidence="2">K2</strain>
    </source>
</reference>
<dbReference type="InterPro" id="IPR036291">
    <property type="entry name" value="NAD(P)-bd_dom_sf"/>
</dbReference>
<reference evidence="2" key="1">
    <citation type="journal article" date="2023" name="G3 (Bethesda)">
        <title>Whole genome assembly and annotation of the endangered Caribbean coral Acropora cervicornis.</title>
        <authorList>
            <person name="Selwyn J.D."/>
            <person name="Vollmer S.V."/>
        </authorList>
    </citation>
    <scope>NUCLEOTIDE SEQUENCE</scope>
    <source>
        <strain evidence="2">K2</strain>
    </source>
</reference>
<evidence type="ECO:0000313" key="3">
    <source>
        <dbReference type="Proteomes" id="UP001249851"/>
    </source>
</evidence>
<dbReference type="EMBL" id="JARQWQ010000006">
    <property type="protein sequence ID" value="KAK2571077.1"/>
    <property type="molecule type" value="Genomic_DNA"/>
</dbReference>
<comment type="caution">
    <text evidence="2">The sequence shown here is derived from an EMBL/GenBank/DDBJ whole genome shotgun (WGS) entry which is preliminary data.</text>
</comment>
<dbReference type="PRINTS" id="PR00081">
    <property type="entry name" value="GDHRDH"/>
</dbReference>
<accession>A0AAD9R140</accession>